<evidence type="ECO:0000313" key="3">
    <source>
        <dbReference type="EMBL" id="MCP8900754.1"/>
    </source>
</evidence>
<proteinExistence type="predicted"/>
<feature type="domain" description="DUF4124" evidence="2">
    <location>
        <begin position="12"/>
        <end position="58"/>
    </location>
</feature>
<dbReference type="SUPFAM" id="SSF54523">
    <property type="entry name" value="Pili subunits"/>
    <property type="match status" value="1"/>
</dbReference>
<reference evidence="3" key="1">
    <citation type="submission" date="2022-05" db="EMBL/GenBank/DDBJ databases">
        <authorList>
            <person name="Sun H.-N."/>
        </authorList>
    </citation>
    <scope>NUCLEOTIDE SEQUENCE</scope>
    <source>
        <strain evidence="3">HB14</strain>
    </source>
</reference>
<sequence>MAFKFGQVWLVFICCVLSAQAQVYTWKDENGKLHFSDQRRVETARAQVIDIGAMPPPPMLDTATPSRYSEPRHALVLEQFYYADDVSDDNKRLIGLYVGGDCVSPTFANFNQLRVHFPEVLKTEKMLQTLIFRSLNQLQYDNVYRAGHYALDSINKAALKHLSASITDLKINACWSQHSHFNGNDILKVAKAENFDLLNVWVEVSWTLRASAEGGQDKEFVTQGVAATRLDRDLTLNSTLQKAFVQAASQLQARSDWREAVALPEGVSGLNAPSNQPALYVARQHLSQVLVALAPWRVRVAEYYQFHGTLPKTFDALGGEIESYSGRAFDDLYLSEPGVLHAELSTVFGDAGHYVALTPVIKPGFTQIQWQCDSSLPQQWVVGLCEGEN</sequence>
<feature type="chain" id="PRO_5040831579" evidence="1">
    <location>
        <begin position="22"/>
        <end position="389"/>
    </location>
</feature>
<keyword evidence="4" id="KW-1185">Reference proteome</keyword>
<dbReference type="InterPro" id="IPR025392">
    <property type="entry name" value="DUF4124"/>
</dbReference>
<dbReference type="EMBL" id="JAMFTH010000006">
    <property type="protein sequence ID" value="MCP8900754.1"/>
    <property type="molecule type" value="Genomic_DNA"/>
</dbReference>
<keyword evidence="1" id="KW-0732">Signal</keyword>
<evidence type="ECO:0000313" key="4">
    <source>
        <dbReference type="Proteomes" id="UP001139319"/>
    </source>
</evidence>
<comment type="caution">
    <text evidence="3">The sequence shown here is derived from an EMBL/GenBank/DDBJ whole genome shotgun (WGS) entry which is preliminary data.</text>
</comment>
<accession>A0A9X2HZR2</accession>
<evidence type="ECO:0000259" key="2">
    <source>
        <dbReference type="Pfam" id="PF13511"/>
    </source>
</evidence>
<dbReference type="Proteomes" id="UP001139319">
    <property type="component" value="Unassembled WGS sequence"/>
</dbReference>
<gene>
    <name evidence="3" type="ORF">M6D89_15705</name>
</gene>
<organism evidence="3 4">
    <name type="scientific">Gilvimarinus xylanilyticus</name>
    <dbReference type="NCBI Taxonomy" id="2944139"/>
    <lineage>
        <taxon>Bacteria</taxon>
        <taxon>Pseudomonadati</taxon>
        <taxon>Pseudomonadota</taxon>
        <taxon>Gammaproteobacteria</taxon>
        <taxon>Cellvibrionales</taxon>
        <taxon>Cellvibrionaceae</taxon>
        <taxon>Gilvimarinus</taxon>
    </lineage>
</organism>
<dbReference type="RefSeq" id="WP_253969045.1">
    <property type="nucleotide sequence ID" value="NZ_JAMFTH010000006.1"/>
</dbReference>
<name>A0A9X2HZR2_9GAMM</name>
<protein>
    <submittedName>
        <fullName evidence="3">DUF4124 domain-containing protein</fullName>
    </submittedName>
</protein>
<dbReference type="InterPro" id="IPR045584">
    <property type="entry name" value="Pilin-like"/>
</dbReference>
<dbReference type="AlphaFoldDB" id="A0A9X2HZR2"/>
<dbReference type="Pfam" id="PF13511">
    <property type="entry name" value="DUF4124"/>
    <property type="match status" value="1"/>
</dbReference>
<evidence type="ECO:0000256" key="1">
    <source>
        <dbReference type="SAM" id="SignalP"/>
    </source>
</evidence>
<feature type="signal peptide" evidence="1">
    <location>
        <begin position="1"/>
        <end position="21"/>
    </location>
</feature>
<reference evidence="3" key="2">
    <citation type="submission" date="2023-01" db="EMBL/GenBank/DDBJ databases">
        <title>Gilvimarinus xylanilyticus HB14 isolated from Caulerpa lentillifera aquaculture base in Hainan, China.</title>
        <authorList>
            <person name="Zhang Y.-J."/>
        </authorList>
    </citation>
    <scope>NUCLEOTIDE SEQUENCE</scope>
    <source>
        <strain evidence="3">HB14</strain>
    </source>
</reference>
<dbReference type="Gene3D" id="3.30.700.10">
    <property type="entry name" value="Glycoprotein, Type 4 Pilin"/>
    <property type="match status" value="1"/>
</dbReference>